<evidence type="ECO:0000256" key="4">
    <source>
        <dbReference type="ARBA" id="ARBA00022777"/>
    </source>
</evidence>
<name>A0A1Z5HPZ9_9FIRM</name>
<dbReference type="NCBIfam" id="TIGR01925">
    <property type="entry name" value="spIIAB"/>
    <property type="match status" value="1"/>
</dbReference>
<comment type="catalytic activity">
    <reaction evidence="7">
        <text>L-seryl-[protein] + ATP = O-phospho-L-seryl-[protein] + ADP + H(+)</text>
        <dbReference type="Rhea" id="RHEA:17989"/>
        <dbReference type="Rhea" id="RHEA-COMP:9863"/>
        <dbReference type="Rhea" id="RHEA-COMP:11604"/>
        <dbReference type="ChEBI" id="CHEBI:15378"/>
        <dbReference type="ChEBI" id="CHEBI:29999"/>
        <dbReference type="ChEBI" id="CHEBI:30616"/>
        <dbReference type="ChEBI" id="CHEBI:83421"/>
        <dbReference type="ChEBI" id="CHEBI:456216"/>
        <dbReference type="EC" id="2.7.11.1"/>
    </reaction>
</comment>
<dbReference type="SUPFAM" id="SSF55874">
    <property type="entry name" value="ATPase domain of HSP90 chaperone/DNA topoisomerase II/histidine kinase"/>
    <property type="match status" value="1"/>
</dbReference>
<feature type="domain" description="Histidine kinase/HSP90-like ATPase" evidence="8">
    <location>
        <begin position="43"/>
        <end position="146"/>
    </location>
</feature>
<evidence type="ECO:0000256" key="3">
    <source>
        <dbReference type="ARBA" id="ARBA00022741"/>
    </source>
</evidence>
<dbReference type="PANTHER" id="PTHR35526">
    <property type="entry name" value="ANTI-SIGMA-F FACTOR RSBW-RELATED"/>
    <property type="match status" value="1"/>
</dbReference>
<dbReference type="SMART" id="SM00387">
    <property type="entry name" value="HATPase_c"/>
    <property type="match status" value="1"/>
</dbReference>
<dbReference type="AlphaFoldDB" id="A0A1Z5HPZ9"/>
<dbReference type="InterPro" id="IPR036890">
    <property type="entry name" value="HATPase_C_sf"/>
</dbReference>
<dbReference type="Proteomes" id="UP000197032">
    <property type="component" value="Unassembled WGS sequence"/>
</dbReference>
<dbReference type="GO" id="GO:0042174">
    <property type="term" value="P:negative regulation of sporulation resulting in formation of a cellular spore"/>
    <property type="evidence" value="ECO:0007669"/>
    <property type="project" value="InterPro"/>
</dbReference>
<dbReference type="GO" id="GO:0030435">
    <property type="term" value="P:sporulation resulting in formation of a cellular spore"/>
    <property type="evidence" value="ECO:0007669"/>
    <property type="project" value="UniProtKB-KW"/>
</dbReference>
<keyword evidence="5 7" id="KW-0067">ATP-binding</keyword>
<keyword evidence="10" id="KW-1185">Reference proteome</keyword>
<dbReference type="RefSeq" id="WP_088552898.1">
    <property type="nucleotide sequence ID" value="NZ_BDGJ01000016.1"/>
</dbReference>
<comment type="catalytic activity">
    <reaction evidence="7">
        <text>L-threonyl-[protein] + ATP = O-phospho-L-threonyl-[protein] + ADP + H(+)</text>
        <dbReference type="Rhea" id="RHEA:46608"/>
        <dbReference type="Rhea" id="RHEA-COMP:11060"/>
        <dbReference type="Rhea" id="RHEA-COMP:11605"/>
        <dbReference type="ChEBI" id="CHEBI:15378"/>
        <dbReference type="ChEBI" id="CHEBI:30013"/>
        <dbReference type="ChEBI" id="CHEBI:30616"/>
        <dbReference type="ChEBI" id="CHEBI:61977"/>
        <dbReference type="ChEBI" id="CHEBI:456216"/>
        <dbReference type="EC" id="2.7.11.1"/>
    </reaction>
</comment>
<dbReference type="OrthoDB" id="9768808at2"/>
<reference evidence="10" key="1">
    <citation type="journal article" date="2017" name="Appl. Environ. Microbiol.">
        <title>Genomic analysis of Calderihabitans maritimus KKC1, a thermophilic hydrogenogenic carboxydotrophic bacterium isolated from marine sediment.</title>
        <authorList>
            <person name="Omae K."/>
            <person name="Yoneda Y."/>
            <person name="Fukuyama Y."/>
            <person name="Yoshida T."/>
            <person name="Sako Y."/>
        </authorList>
    </citation>
    <scope>NUCLEOTIDE SEQUENCE [LARGE SCALE GENOMIC DNA]</scope>
    <source>
        <strain evidence="10">KKC1</strain>
    </source>
</reference>
<dbReference type="Pfam" id="PF13581">
    <property type="entry name" value="HATPase_c_2"/>
    <property type="match status" value="1"/>
</dbReference>
<comment type="function">
    <text evidence="7">Binds to sigma F and blocks its ability to form an RNA polymerase holoenzyme (E-sigma F). Phosphorylates SpoIIAA on a serine residue. This phosphorylation may enable SpoIIAA to act as an anti-anti-sigma factor that counteracts SpoIIAB and thus releases sigma F from inhibition.</text>
</comment>
<dbReference type="InterPro" id="IPR010194">
    <property type="entry name" value="Anti-sigma_F"/>
</dbReference>
<keyword evidence="4 7" id="KW-0418">Kinase</keyword>
<dbReference type="InterPro" id="IPR003594">
    <property type="entry name" value="HATPase_dom"/>
</dbReference>
<dbReference type="EC" id="2.7.11.1" evidence="7"/>
<dbReference type="GO" id="GO:0030436">
    <property type="term" value="P:asexual sporulation"/>
    <property type="evidence" value="ECO:0007669"/>
    <property type="project" value="UniProtKB-UniRule"/>
</dbReference>
<evidence type="ECO:0000256" key="5">
    <source>
        <dbReference type="ARBA" id="ARBA00022840"/>
    </source>
</evidence>
<comment type="similarity">
    <text evidence="7">Belongs to the anti-sigma-factor family.</text>
</comment>
<evidence type="ECO:0000313" key="10">
    <source>
        <dbReference type="Proteomes" id="UP000197032"/>
    </source>
</evidence>
<organism evidence="9 10">
    <name type="scientific">Calderihabitans maritimus</name>
    <dbReference type="NCBI Taxonomy" id="1246530"/>
    <lineage>
        <taxon>Bacteria</taxon>
        <taxon>Bacillati</taxon>
        <taxon>Bacillota</taxon>
        <taxon>Clostridia</taxon>
        <taxon>Neomoorellales</taxon>
        <taxon>Calderihabitantaceae</taxon>
        <taxon>Calderihabitans</taxon>
    </lineage>
</organism>
<evidence type="ECO:0000256" key="1">
    <source>
        <dbReference type="ARBA" id="ARBA00022527"/>
    </source>
</evidence>
<keyword evidence="6 7" id="KW-0749">Sporulation</keyword>
<dbReference type="GO" id="GO:0016989">
    <property type="term" value="F:sigma factor antagonist activity"/>
    <property type="evidence" value="ECO:0007669"/>
    <property type="project" value="InterPro"/>
</dbReference>
<evidence type="ECO:0000313" key="9">
    <source>
        <dbReference type="EMBL" id="GAW91350.1"/>
    </source>
</evidence>
<accession>A0A1Z5HPZ9</accession>
<dbReference type="GO" id="GO:0005524">
    <property type="term" value="F:ATP binding"/>
    <property type="evidence" value="ECO:0007669"/>
    <property type="project" value="UniProtKB-KW"/>
</dbReference>
<sequence>MSTDNLGKLENRVQLKLLSVPENIGLCRVVVASVAARKDLTLNELEEIKVAVSEAVSNAIIHGYDNNPDGIIFLEVKRFEKGLEILVEDKGKGIEDVEKAIEPAYSSNPERIGLGFVFMKSFMDRVEVDSRVGEGTRVRLVKKWPANGEEG</sequence>
<gene>
    <name evidence="7" type="primary">spoIIAB</name>
    <name evidence="9" type="ORF">KKC1_05120</name>
</gene>
<dbReference type="GO" id="GO:0004674">
    <property type="term" value="F:protein serine/threonine kinase activity"/>
    <property type="evidence" value="ECO:0007669"/>
    <property type="project" value="UniProtKB-KW"/>
</dbReference>
<comment type="caution">
    <text evidence="9">The sequence shown here is derived from an EMBL/GenBank/DDBJ whole genome shotgun (WGS) entry which is preliminary data.</text>
</comment>
<evidence type="ECO:0000259" key="8">
    <source>
        <dbReference type="SMART" id="SM00387"/>
    </source>
</evidence>
<dbReference type="Gene3D" id="3.30.565.10">
    <property type="entry name" value="Histidine kinase-like ATPase, C-terminal domain"/>
    <property type="match status" value="1"/>
</dbReference>
<evidence type="ECO:0000256" key="6">
    <source>
        <dbReference type="ARBA" id="ARBA00022969"/>
    </source>
</evidence>
<proteinExistence type="inferred from homology"/>
<dbReference type="EMBL" id="BDGJ01000016">
    <property type="protein sequence ID" value="GAW91350.1"/>
    <property type="molecule type" value="Genomic_DNA"/>
</dbReference>
<dbReference type="PANTHER" id="PTHR35526:SF3">
    <property type="entry name" value="ANTI-SIGMA-F FACTOR RSBW"/>
    <property type="match status" value="1"/>
</dbReference>
<evidence type="ECO:0000256" key="7">
    <source>
        <dbReference type="HAMAP-Rule" id="MF_00637"/>
    </source>
</evidence>
<keyword evidence="1 7" id="KW-0723">Serine/threonine-protein kinase</keyword>
<evidence type="ECO:0000256" key="2">
    <source>
        <dbReference type="ARBA" id="ARBA00022679"/>
    </source>
</evidence>
<keyword evidence="3 7" id="KW-0547">Nucleotide-binding</keyword>
<dbReference type="GO" id="GO:0106310">
    <property type="term" value="F:protein serine kinase activity"/>
    <property type="evidence" value="ECO:0007669"/>
    <property type="project" value="RHEA"/>
</dbReference>
<dbReference type="HAMAP" id="MF_00637">
    <property type="entry name" value="Anti_sigma_F"/>
    <property type="match status" value="1"/>
</dbReference>
<dbReference type="InterPro" id="IPR050267">
    <property type="entry name" value="Anti-sigma-factor_SerPK"/>
</dbReference>
<keyword evidence="2 7" id="KW-0808">Transferase</keyword>
<protein>
    <recommendedName>
        <fullName evidence="7">Anti-sigma F factor</fullName>
        <ecNumber evidence="7">2.7.11.1</ecNumber>
    </recommendedName>
    <alternativeName>
        <fullName evidence="7">Stage II sporulation protein AB</fullName>
    </alternativeName>
</protein>